<evidence type="ECO:0000313" key="2">
    <source>
        <dbReference type="EMBL" id="CAB4160967.1"/>
    </source>
</evidence>
<gene>
    <name evidence="1" type="ORF">UFOVP320_34</name>
    <name evidence="2" type="ORF">UFOVP768_28</name>
</gene>
<dbReference type="EMBL" id="LR796335">
    <property type="protein sequence ID" value="CAB4137444.1"/>
    <property type="molecule type" value="Genomic_DNA"/>
</dbReference>
<name>A0A6J5LS83_9CAUD</name>
<protein>
    <recommendedName>
        <fullName evidence="3">DNA transfer protein</fullName>
    </recommendedName>
</protein>
<dbReference type="Pfam" id="PF25688">
    <property type="entry name" value="P22_gp7"/>
    <property type="match status" value="1"/>
</dbReference>
<organism evidence="1">
    <name type="scientific">uncultured Caudovirales phage</name>
    <dbReference type="NCBI Taxonomy" id="2100421"/>
    <lineage>
        <taxon>Viruses</taxon>
        <taxon>Duplodnaviria</taxon>
        <taxon>Heunggongvirae</taxon>
        <taxon>Uroviricota</taxon>
        <taxon>Caudoviricetes</taxon>
        <taxon>Peduoviridae</taxon>
        <taxon>Maltschvirus</taxon>
        <taxon>Maltschvirus maltsch</taxon>
    </lineage>
</organism>
<reference evidence="1" key="1">
    <citation type="submission" date="2020-04" db="EMBL/GenBank/DDBJ databases">
        <authorList>
            <person name="Chiriac C."/>
            <person name="Salcher M."/>
            <person name="Ghai R."/>
            <person name="Kavagutti S V."/>
        </authorList>
    </citation>
    <scope>NUCLEOTIDE SEQUENCE</scope>
</reference>
<accession>A0A6J5LS83</accession>
<dbReference type="InterPro" id="IPR057916">
    <property type="entry name" value="P22_gp7"/>
</dbReference>
<proteinExistence type="predicted"/>
<sequence length="244" mass="24316">MTFGLSGAALAGIAAGGATLVSGYMQGEAAKDAASMQAGSAQAGIEEQRRQFDKIQELLAPYVAVGQPALQQQQAFLGLQGPEAERAAIERIQGGETFQALSRQGEEALLQRASATGGLRGGNVQAALAQFRPALLSQLIDQQYSRLGGLTSLGQQSAAGVGTAGQAMGTNVTNLLQQQGAALAGGEIAQGRAFGAIPSAIGSGLGLYRGFGGTFGGPTGGTGQFTDVGGLGAASNATLAQYGI</sequence>
<dbReference type="EMBL" id="LR796704">
    <property type="protein sequence ID" value="CAB4160967.1"/>
    <property type="molecule type" value="Genomic_DNA"/>
</dbReference>
<evidence type="ECO:0000313" key="1">
    <source>
        <dbReference type="EMBL" id="CAB4137444.1"/>
    </source>
</evidence>
<evidence type="ECO:0008006" key="3">
    <source>
        <dbReference type="Google" id="ProtNLM"/>
    </source>
</evidence>